<feature type="region of interest" description="Disordered" evidence="1">
    <location>
        <begin position="14"/>
        <end position="41"/>
    </location>
</feature>
<evidence type="ECO:0000313" key="2">
    <source>
        <dbReference type="EMBL" id="KAF2867325.1"/>
    </source>
</evidence>
<keyword evidence="3" id="KW-1185">Reference proteome</keyword>
<comment type="caution">
    <text evidence="2">The sequence shown here is derived from an EMBL/GenBank/DDBJ whole genome shotgun (WGS) entry which is preliminary data.</text>
</comment>
<evidence type="ECO:0000256" key="1">
    <source>
        <dbReference type="SAM" id="MobiDB-lite"/>
    </source>
</evidence>
<reference evidence="2 3" key="1">
    <citation type="submission" date="2020-01" db="EMBL/GenBank/DDBJ databases">
        <authorList>
            <consortium name="DOE Joint Genome Institute"/>
            <person name="Haridas S."/>
            <person name="Albert R."/>
            <person name="Binder M."/>
            <person name="Bloem J."/>
            <person name="Labutti K."/>
            <person name="Salamov A."/>
            <person name="Andreopoulos B."/>
            <person name="Baker S.E."/>
            <person name="Barry K."/>
            <person name="Bills G."/>
            <person name="Bluhm B.H."/>
            <person name="Cannon C."/>
            <person name="Castanera R."/>
            <person name="Culley D.E."/>
            <person name="Daum C."/>
            <person name="Ezra D."/>
            <person name="Gonzalez J.B."/>
            <person name="Henrissat B."/>
            <person name="Kuo A."/>
            <person name="Liang C."/>
            <person name="Lipzen A."/>
            <person name="Lutzoni F."/>
            <person name="Magnuson J."/>
            <person name="Mondo S."/>
            <person name="Nolan M."/>
            <person name="Ohm R."/>
            <person name="Pangilinan J."/>
            <person name="Park H.-J.H."/>
            <person name="Ramirez L."/>
            <person name="Alfaro M."/>
            <person name="Sun H."/>
            <person name="Tritt A."/>
            <person name="Yoshinaga Y."/>
            <person name="Zwiers L.-H.L."/>
            <person name="Turgeon B.G."/>
            <person name="Goodwin S.B."/>
            <person name="Spatafora J.W."/>
            <person name="Crous P.W."/>
            <person name="Grigoriev I.V."/>
        </authorList>
    </citation>
    <scope>NUCLEOTIDE SEQUENCE [LARGE SCALE GENOMIC DNA]</scope>
    <source>
        <strain evidence="2 3">CBS 611.86</strain>
    </source>
</reference>
<accession>A0A7C8MHL3</accession>
<gene>
    <name evidence="2" type="ORF">BDV95DRAFT_646999</name>
</gene>
<dbReference type="OrthoDB" id="3792443at2759"/>
<dbReference type="EMBL" id="JAADJZ010000023">
    <property type="protein sequence ID" value="KAF2867325.1"/>
    <property type="molecule type" value="Genomic_DNA"/>
</dbReference>
<dbReference type="Proteomes" id="UP000481861">
    <property type="component" value="Unassembled WGS sequence"/>
</dbReference>
<proteinExistence type="predicted"/>
<dbReference type="AlphaFoldDB" id="A0A7C8MHL3"/>
<sequence>MPVHITPFKAPSAAAAEEAYPPPLHDTQTFPSLPSPHTRREASNFDKIKSAPGFSTAVKNGDSTTHFTAQLQKVFENRYCDLFFAKMTATELRQHIYYFVMEDEFRTVSVGKWDLAHWHANVLPPLCRTSQGVFNDAVPVYIANCTFTLTNWHGNVSLSRFLDSVPKGIESVRALAFTSFQHFPGVGAVRDERTVIESADLALMKKCTGLLTVKLTMHVSKLVKRAAEEGSEYMYEPRAVCELVEFYALGDILECRNLKEVHFDGISNSAFDSCCVPPRDVLGDLAAWIVGEFEKRGQEVATRIVWRDWSYGSFYGFFY</sequence>
<name>A0A7C8MHL3_9PLEO</name>
<organism evidence="2 3">
    <name type="scientific">Massariosphaeria phaeospora</name>
    <dbReference type="NCBI Taxonomy" id="100035"/>
    <lineage>
        <taxon>Eukaryota</taxon>
        <taxon>Fungi</taxon>
        <taxon>Dikarya</taxon>
        <taxon>Ascomycota</taxon>
        <taxon>Pezizomycotina</taxon>
        <taxon>Dothideomycetes</taxon>
        <taxon>Pleosporomycetidae</taxon>
        <taxon>Pleosporales</taxon>
        <taxon>Pleosporales incertae sedis</taxon>
        <taxon>Massariosphaeria</taxon>
    </lineage>
</organism>
<evidence type="ECO:0000313" key="3">
    <source>
        <dbReference type="Proteomes" id="UP000481861"/>
    </source>
</evidence>
<protein>
    <submittedName>
        <fullName evidence="2">Uncharacterized protein</fullName>
    </submittedName>
</protein>